<feature type="chain" id="PRO_5004904001" evidence="2">
    <location>
        <begin position="33"/>
        <end position="146"/>
    </location>
</feature>
<comment type="caution">
    <text evidence="3">The sequence shown here is derived from an EMBL/GenBank/DDBJ whole genome shotgun (WGS) entry which is preliminary data.</text>
</comment>
<keyword evidence="2" id="KW-0732">Signal</keyword>
<keyword evidence="4" id="KW-1185">Reference proteome</keyword>
<protein>
    <submittedName>
        <fullName evidence="3">Uncharacterized protein</fullName>
    </submittedName>
</protein>
<dbReference type="Proteomes" id="UP000019335">
    <property type="component" value="Chromosome 11"/>
</dbReference>
<evidence type="ECO:0000256" key="2">
    <source>
        <dbReference type="SAM" id="SignalP"/>
    </source>
</evidence>
<keyword evidence="1" id="KW-0472">Membrane</keyword>
<evidence type="ECO:0000313" key="4">
    <source>
        <dbReference type="Proteomes" id="UP000019335"/>
    </source>
</evidence>
<dbReference type="EMBL" id="AZIL01001005">
    <property type="protein sequence ID" value="EWM25239.1"/>
    <property type="molecule type" value="Genomic_DNA"/>
</dbReference>
<name>W7TXY8_9STRA</name>
<feature type="transmembrane region" description="Helical" evidence="1">
    <location>
        <begin position="87"/>
        <end position="105"/>
    </location>
</feature>
<accession>W7TXY8</accession>
<keyword evidence="1" id="KW-1133">Transmembrane helix</keyword>
<reference evidence="3 4" key="1">
    <citation type="journal article" date="2014" name="Mol. Plant">
        <title>Chromosome Scale Genome Assembly and Transcriptome Profiling of Nannochloropsis gaditana in Nitrogen Depletion.</title>
        <authorList>
            <person name="Corteggiani Carpinelli E."/>
            <person name="Telatin A."/>
            <person name="Vitulo N."/>
            <person name="Forcato C."/>
            <person name="D'Angelo M."/>
            <person name="Schiavon R."/>
            <person name="Vezzi A."/>
            <person name="Giacometti G.M."/>
            <person name="Morosinotto T."/>
            <person name="Valle G."/>
        </authorList>
    </citation>
    <scope>NUCLEOTIDE SEQUENCE [LARGE SCALE GENOMIC DNA]</scope>
    <source>
        <strain evidence="3 4">B-31</strain>
    </source>
</reference>
<dbReference type="AlphaFoldDB" id="W7TXY8"/>
<evidence type="ECO:0000256" key="1">
    <source>
        <dbReference type="SAM" id="Phobius"/>
    </source>
</evidence>
<evidence type="ECO:0000313" key="3">
    <source>
        <dbReference type="EMBL" id="EWM25239.1"/>
    </source>
</evidence>
<gene>
    <name evidence="3" type="ORF">Naga_100089g4</name>
</gene>
<sequence>MANSVLLASALLCGAFHIWVLTVSQVNTSTKAWTCAVIGGILTSIWNHASTSELAKWLDRCTIAVGVCLDVYILSSATPNQMSRESVLALGGCCTTLLAALGLYFTAKSFEHTCWKRRDACHVGAHVLATILHACMATLLVVPVAE</sequence>
<feature type="transmembrane region" description="Helical" evidence="1">
    <location>
        <begin position="125"/>
        <end position="145"/>
    </location>
</feature>
<proteinExistence type="predicted"/>
<feature type="signal peptide" evidence="2">
    <location>
        <begin position="1"/>
        <end position="32"/>
    </location>
</feature>
<keyword evidence="1" id="KW-0812">Transmembrane</keyword>
<organism evidence="3 4">
    <name type="scientific">Nannochloropsis gaditana</name>
    <dbReference type="NCBI Taxonomy" id="72520"/>
    <lineage>
        <taxon>Eukaryota</taxon>
        <taxon>Sar</taxon>
        <taxon>Stramenopiles</taxon>
        <taxon>Ochrophyta</taxon>
        <taxon>Eustigmatophyceae</taxon>
        <taxon>Eustigmatales</taxon>
        <taxon>Monodopsidaceae</taxon>
        <taxon>Nannochloropsis</taxon>
    </lineage>
</organism>